<protein>
    <submittedName>
        <fullName evidence="1">Uncharacterized protein</fullName>
    </submittedName>
</protein>
<keyword evidence="2" id="KW-1185">Reference proteome</keyword>
<accession>A0ABN0VGL2</accession>
<comment type="caution">
    <text evidence="1">The sequence shown here is derived from an EMBL/GenBank/DDBJ whole genome shotgun (WGS) entry which is preliminary data.</text>
</comment>
<evidence type="ECO:0000313" key="1">
    <source>
        <dbReference type="EMBL" id="GAA0299110.1"/>
    </source>
</evidence>
<evidence type="ECO:0000313" key="2">
    <source>
        <dbReference type="Proteomes" id="UP001501867"/>
    </source>
</evidence>
<dbReference type="EMBL" id="BAAABV010000021">
    <property type="protein sequence ID" value="GAA0299110.1"/>
    <property type="molecule type" value="Genomic_DNA"/>
</dbReference>
<proteinExistence type="predicted"/>
<organism evidence="1 2">
    <name type="scientific">Streptomyces polychromogenes</name>
    <dbReference type="NCBI Taxonomy" id="67342"/>
    <lineage>
        <taxon>Bacteria</taxon>
        <taxon>Bacillati</taxon>
        <taxon>Actinomycetota</taxon>
        <taxon>Actinomycetes</taxon>
        <taxon>Kitasatosporales</taxon>
        <taxon>Streptomycetaceae</taxon>
        <taxon>Streptomyces</taxon>
    </lineage>
</organism>
<dbReference type="Proteomes" id="UP001501867">
    <property type="component" value="Unassembled WGS sequence"/>
</dbReference>
<reference evidence="1 2" key="1">
    <citation type="journal article" date="2019" name="Int. J. Syst. Evol. Microbiol.">
        <title>The Global Catalogue of Microorganisms (GCM) 10K type strain sequencing project: providing services to taxonomists for standard genome sequencing and annotation.</title>
        <authorList>
            <consortium name="The Broad Institute Genomics Platform"/>
            <consortium name="The Broad Institute Genome Sequencing Center for Infectious Disease"/>
            <person name="Wu L."/>
            <person name="Ma J."/>
        </authorList>
    </citation>
    <scope>NUCLEOTIDE SEQUENCE [LARGE SCALE GENOMIC DNA]</scope>
    <source>
        <strain evidence="1 2">JCM 4505</strain>
    </source>
</reference>
<gene>
    <name evidence="1" type="ORF">GCM10010302_42080</name>
</gene>
<name>A0ABN0VGL2_9ACTN</name>
<sequence>MGPRLPENRPGGRRLTRDGAARSRLRLAADGALVAVRYGGNEAAAAETVARITDAGGRAFGVRPLRRERRAGPAVRGSHGPPADTAVVNGGVGAGLRHHLGAHQNRVQDAAGLHAAANRTPVHGCPEPARARCSPTWRA</sequence>